<dbReference type="HOGENOM" id="CLU_090064_0_0_1"/>
<reference evidence="2 3" key="1">
    <citation type="journal article" date="2011" name="Nat. Biotechnol.">
        <title>Comparative genomic analysis of the thermophilic biomass-degrading fungi Myceliophthora thermophila and Thielavia terrestris.</title>
        <authorList>
            <person name="Berka R.M."/>
            <person name="Grigoriev I.V."/>
            <person name="Otillar R."/>
            <person name="Salamov A."/>
            <person name="Grimwood J."/>
            <person name="Reid I."/>
            <person name="Ishmael N."/>
            <person name="John T."/>
            <person name="Darmond C."/>
            <person name="Moisan M.-C."/>
            <person name="Henrissat B."/>
            <person name="Coutinho P.M."/>
            <person name="Lombard V."/>
            <person name="Natvig D.O."/>
            <person name="Lindquist E."/>
            <person name="Schmutz J."/>
            <person name="Lucas S."/>
            <person name="Harris P."/>
            <person name="Powlowski J."/>
            <person name="Bellemare A."/>
            <person name="Taylor D."/>
            <person name="Butler G."/>
            <person name="de Vries R.P."/>
            <person name="Allijn I.E."/>
            <person name="van den Brink J."/>
            <person name="Ushinsky S."/>
            <person name="Storms R."/>
            <person name="Powell A.J."/>
            <person name="Paulsen I.T."/>
            <person name="Elbourne L.D.H."/>
            <person name="Baker S.E."/>
            <person name="Magnuson J."/>
            <person name="LaBoissiere S."/>
            <person name="Clutterbuck A.J."/>
            <person name="Martinez D."/>
            <person name="Wogulis M."/>
            <person name="de Leon A.L."/>
            <person name="Rey M.W."/>
            <person name="Tsang A."/>
        </authorList>
    </citation>
    <scope>NUCLEOTIDE SEQUENCE [LARGE SCALE GENOMIC DNA]</scope>
    <source>
        <strain evidence="3">ATCC 42464 / BCRC 31852 / DSM 1799</strain>
    </source>
</reference>
<dbReference type="InParanoid" id="G2Q7Y2"/>
<feature type="region of interest" description="Disordered" evidence="1">
    <location>
        <begin position="120"/>
        <end position="176"/>
    </location>
</feature>
<evidence type="ECO:0000256" key="1">
    <source>
        <dbReference type="SAM" id="MobiDB-lite"/>
    </source>
</evidence>
<proteinExistence type="predicted"/>
<dbReference type="GeneID" id="11512063"/>
<dbReference type="KEGG" id="mtm:MYCTH_2300706"/>
<dbReference type="AlphaFoldDB" id="G2Q7Y2"/>
<keyword evidence="3" id="KW-1185">Reference proteome</keyword>
<feature type="compositionally biased region" description="Low complexity" evidence="1">
    <location>
        <begin position="20"/>
        <end position="29"/>
    </location>
</feature>
<dbReference type="OrthoDB" id="5411041at2759"/>
<gene>
    <name evidence="2" type="ORF">MYCTH_2300706</name>
</gene>
<dbReference type="eggNOG" id="ENOG502SD8H">
    <property type="taxonomic scope" value="Eukaryota"/>
</dbReference>
<feature type="compositionally biased region" description="Basic and acidic residues" evidence="1">
    <location>
        <begin position="239"/>
        <end position="249"/>
    </location>
</feature>
<dbReference type="OMA" id="WMGGESE"/>
<dbReference type="VEuPathDB" id="FungiDB:MYCTH_2300706"/>
<feature type="compositionally biased region" description="Basic and acidic residues" evidence="1">
    <location>
        <begin position="152"/>
        <end position="176"/>
    </location>
</feature>
<dbReference type="EMBL" id="CP003003">
    <property type="protein sequence ID" value="AEO56139.1"/>
    <property type="molecule type" value="Genomic_DNA"/>
</dbReference>
<evidence type="ECO:0000313" key="2">
    <source>
        <dbReference type="EMBL" id="AEO56139.1"/>
    </source>
</evidence>
<organism evidence="2 3">
    <name type="scientific">Thermothelomyces thermophilus (strain ATCC 42464 / BCRC 31852 / DSM 1799)</name>
    <name type="common">Sporotrichum thermophile</name>
    <dbReference type="NCBI Taxonomy" id="573729"/>
    <lineage>
        <taxon>Eukaryota</taxon>
        <taxon>Fungi</taxon>
        <taxon>Dikarya</taxon>
        <taxon>Ascomycota</taxon>
        <taxon>Pezizomycotina</taxon>
        <taxon>Sordariomycetes</taxon>
        <taxon>Sordariomycetidae</taxon>
        <taxon>Sordariales</taxon>
        <taxon>Chaetomiaceae</taxon>
        <taxon>Thermothelomyces</taxon>
    </lineage>
</organism>
<feature type="region of interest" description="Disordered" evidence="1">
    <location>
        <begin position="1"/>
        <end position="39"/>
    </location>
</feature>
<name>G2Q7Y2_THET4</name>
<sequence>MSSLDPPAQASPPSAPPPSSSSSSSPSSSGEEPNRNQNRNPILHNAALAMAILCPVALVLPTRGGGRAKSTLQNAVLGGGAFWGVNQLAEDYTGKSITARSAERWGALLGVSVGGAGAGAGDGSGGNHKGDSSESSSSSSKVGFMHNLPTERAARNKELMEAERRRRAEAEGKEYVPKKKAPGSLWERLWMGGEEEGWKERRLEEERRAIESGKGYGDLIADQVTEVWRGKSGAADGNGGKDGKGNKKE</sequence>
<dbReference type="RefSeq" id="XP_003661384.1">
    <property type="nucleotide sequence ID" value="XM_003661336.1"/>
</dbReference>
<feature type="compositionally biased region" description="Pro residues" evidence="1">
    <location>
        <begin position="9"/>
        <end position="19"/>
    </location>
</feature>
<feature type="region of interest" description="Disordered" evidence="1">
    <location>
        <begin position="228"/>
        <end position="249"/>
    </location>
</feature>
<accession>G2Q7Y2</accession>
<dbReference type="Proteomes" id="UP000007322">
    <property type="component" value="Chromosome 2"/>
</dbReference>
<protein>
    <submittedName>
        <fullName evidence="2">Uncharacterized protein</fullName>
    </submittedName>
</protein>
<evidence type="ECO:0000313" key="3">
    <source>
        <dbReference type="Proteomes" id="UP000007322"/>
    </source>
</evidence>